<evidence type="ECO:0000313" key="1">
    <source>
        <dbReference type="EMBL" id="MFC4103238.1"/>
    </source>
</evidence>
<dbReference type="RefSeq" id="WP_377721815.1">
    <property type="nucleotide sequence ID" value="NZ_JBHSAM010000034.1"/>
</dbReference>
<name>A0ABV8KB65_9BACL</name>
<sequence>MKTEMGELIVGAYLKQIEECDFVEYNVRTRGGGLKGLNELDVVGLNFVTNTAYLCEVTTHLLGALYVDNRSTVEKIKTKHENQKYYALNYLTSFQNIRYMFWSPYVPVGYITKGLAEVTDLELIINKEYTNRINEMRLLAKKTTNDTGNDFFRALQILEHLK</sequence>
<dbReference type="Proteomes" id="UP001595715">
    <property type="component" value="Unassembled WGS sequence"/>
</dbReference>
<dbReference type="EMBL" id="JBHSAM010000034">
    <property type="protein sequence ID" value="MFC4103238.1"/>
    <property type="molecule type" value="Genomic_DNA"/>
</dbReference>
<gene>
    <name evidence="1" type="ORF">ACFOZ8_26820</name>
</gene>
<organism evidence="1 2">
    <name type="scientific">Paenibacillus xanthanilyticus</name>
    <dbReference type="NCBI Taxonomy" id="1783531"/>
    <lineage>
        <taxon>Bacteria</taxon>
        <taxon>Bacillati</taxon>
        <taxon>Bacillota</taxon>
        <taxon>Bacilli</taxon>
        <taxon>Bacillales</taxon>
        <taxon>Paenibacillaceae</taxon>
        <taxon>Paenibacillus</taxon>
    </lineage>
</organism>
<accession>A0ABV8KB65</accession>
<proteinExistence type="predicted"/>
<keyword evidence="2" id="KW-1185">Reference proteome</keyword>
<protein>
    <submittedName>
        <fullName evidence="1">Uncharacterized protein</fullName>
    </submittedName>
</protein>
<reference evidence="2" key="1">
    <citation type="journal article" date="2019" name="Int. J. Syst. Evol. Microbiol.">
        <title>The Global Catalogue of Microorganisms (GCM) 10K type strain sequencing project: providing services to taxonomists for standard genome sequencing and annotation.</title>
        <authorList>
            <consortium name="The Broad Institute Genomics Platform"/>
            <consortium name="The Broad Institute Genome Sequencing Center for Infectious Disease"/>
            <person name="Wu L."/>
            <person name="Ma J."/>
        </authorList>
    </citation>
    <scope>NUCLEOTIDE SEQUENCE [LARGE SCALE GENOMIC DNA]</scope>
    <source>
        <strain evidence="2">IBRC-M 10987</strain>
    </source>
</reference>
<comment type="caution">
    <text evidence="1">The sequence shown here is derived from an EMBL/GenBank/DDBJ whole genome shotgun (WGS) entry which is preliminary data.</text>
</comment>
<evidence type="ECO:0000313" key="2">
    <source>
        <dbReference type="Proteomes" id="UP001595715"/>
    </source>
</evidence>